<reference evidence="11" key="1">
    <citation type="submission" date="2021-02" db="EMBL/GenBank/DDBJ databases">
        <title>The CRISPR/cas machinery reduction and long-range gene transfer in the hot spring cyanobacterium Synechococcus.</title>
        <authorList>
            <person name="Dvorak P."/>
            <person name="Jahodarova E."/>
            <person name="Hasler P."/>
            <person name="Poulickova A."/>
        </authorList>
    </citation>
    <scope>NUCLEOTIDE SEQUENCE</scope>
    <source>
        <strain evidence="11">Rupite</strain>
    </source>
</reference>
<evidence type="ECO:0000256" key="8">
    <source>
        <dbReference type="SAM" id="MobiDB-lite"/>
    </source>
</evidence>
<feature type="domain" description="Glycosyltransferase RgtA/B/C/D-like" evidence="10">
    <location>
        <begin position="80"/>
        <end position="231"/>
    </location>
</feature>
<feature type="transmembrane region" description="Helical" evidence="9">
    <location>
        <begin position="418"/>
        <end position="436"/>
    </location>
</feature>
<dbReference type="InterPro" id="IPR050297">
    <property type="entry name" value="LipidA_mod_glycosyltrf_83"/>
</dbReference>
<dbReference type="PANTHER" id="PTHR33908">
    <property type="entry name" value="MANNOSYLTRANSFERASE YKCB-RELATED"/>
    <property type="match status" value="1"/>
</dbReference>
<evidence type="ECO:0000256" key="5">
    <source>
        <dbReference type="ARBA" id="ARBA00022692"/>
    </source>
</evidence>
<keyword evidence="7 9" id="KW-0472">Membrane</keyword>
<keyword evidence="2" id="KW-1003">Cell membrane</keyword>
<evidence type="ECO:0000256" key="3">
    <source>
        <dbReference type="ARBA" id="ARBA00022676"/>
    </source>
</evidence>
<dbReference type="PANTHER" id="PTHR33908:SF3">
    <property type="entry name" value="UNDECAPRENYL PHOSPHATE-ALPHA-4-AMINO-4-DEOXY-L-ARABINOSE ARABINOSYL TRANSFERASE"/>
    <property type="match status" value="1"/>
</dbReference>
<evidence type="ECO:0000256" key="7">
    <source>
        <dbReference type="ARBA" id="ARBA00023136"/>
    </source>
</evidence>
<protein>
    <submittedName>
        <fullName evidence="11">Glycosyltransferase family 39 protein</fullName>
    </submittedName>
</protein>
<keyword evidence="3" id="KW-0328">Glycosyltransferase</keyword>
<feature type="transmembrane region" description="Helical" evidence="9">
    <location>
        <begin position="271"/>
        <end position="294"/>
    </location>
</feature>
<organism evidence="11 12">
    <name type="scientific">Thermostichus vulcanus str. 'Rupite'</name>
    <dbReference type="NCBI Taxonomy" id="2813851"/>
    <lineage>
        <taxon>Bacteria</taxon>
        <taxon>Bacillati</taxon>
        <taxon>Cyanobacteriota</taxon>
        <taxon>Cyanophyceae</taxon>
        <taxon>Thermostichales</taxon>
        <taxon>Thermostichaceae</taxon>
        <taxon>Thermostichus</taxon>
    </lineage>
</organism>
<evidence type="ECO:0000313" key="12">
    <source>
        <dbReference type="Proteomes" id="UP000830835"/>
    </source>
</evidence>
<feature type="transmembrane region" description="Helical" evidence="9">
    <location>
        <begin position="301"/>
        <end position="318"/>
    </location>
</feature>
<feature type="transmembrane region" description="Helical" evidence="9">
    <location>
        <begin position="100"/>
        <end position="120"/>
    </location>
</feature>
<keyword evidence="4" id="KW-0808">Transferase</keyword>
<feature type="transmembrane region" description="Helical" evidence="9">
    <location>
        <begin position="177"/>
        <end position="208"/>
    </location>
</feature>
<feature type="transmembrane region" description="Helical" evidence="9">
    <location>
        <begin position="127"/>
        <end position="144"/>
    </location>
</feature>
<name>A0ABT0CF39_THEVL</name>
<feature type="transmembrane region" description="Helical" evidence="9">
    <location>
        <begin position="389"/>
        <end position="406"/>
    </location>
</feature>
<keyword evidence="12" id="KW-1185">Reference proteome</keyword>
<dbReference type="InterPro" id="IPR038731">
    <property type="entry name" value="RgtA/B/C-like"/>
</dbReference>
<comment type="caution">
    <text evidence="11">The sequence shown here is derived from an EMBL/GenBank/DDBJ whole genome shotgun (WGS) entry which is preliminary data.</text>
</comment>
<dbReference type="EMBL" id="JAFIRA010000058">
    <property type="protein sequence ID" value="MCJ2544334.1"/>
    <property type="molecule type" value="Genomic_DNA"/>
</dbReference>
<feature type="region of interest" description="Disordered" evidence="8">
    <location>
        <begin position="540"/>
        <end position="563"/>
    </location>
</feature>
<proteinExistence type="predicted"/>
<keyword evidence="6 9" id="KW-1133">Transmembrane helix</keyword>
<comment type="subcellular location">
    <subcellularLocation>
        <location evidence="1">Cell membrane</location>
        <topology evidence="1">Multi-pass membrane protein</topology>
    </subcellularLocation>
</comment>
<dbReference type="Pfam" id="PF13231">
    <property type="entry name" value="PMT_2"/>
    <property type="match status" value="1"/>
</dbReference>
<feature type="transmembrane region" description="Helical" evidence="9">
    <location>
        <begin position="353"/>
        <end position="377"/>
    </location>
</feature>
<evidence type="ECO:0000259" key="10">
    <source>
        <dbReference type="Pfam" id="PF13231"/>
    </source>
</evidence>
<gene>
    <name evidence="11" type="ORF">JX360_15715</name>
</gene>
<evidence type="ECO:0000256" key="6">
    <source>
        <dbReference type="ARBA" id="ARBA00022989"/>
    </source>
</evidence>
<feature type="transmembrane region" description="Helical" evidence="9">
    <location>
        <begin position="20"/>
        <end position="38"/>
    </location>
</feature>
<accession>A0ABT0CF39</accession>
<feature type="transmembrane region" description="Helical" evidence="9">
    <location>
        <begin position="324"/>
        <end position="341"/>
    </location>
</feature>
<evidence type="ECO:0000256" key="4">
    <source>
        <dbReference type="ARBA" id="ARBA00022679"/>
    </source>
</evidence>
<evidence type="ECO:0000313" key="11">
    <source>
        <dbReference type="EMBL" id="MCJ2544334.1"/>
    </source>
</evidence>
<keyword evidence="5 9" id="KW-0812">Transmembrane</keyword>
<evidence type="ECO:0000256" key="9">
    <source>
        <dbReference type="SAM" id="Phobius"/>
    </source>
</evidence>
<evidence type="ECO:0000256" key="2">
    <source>
        <dbReference type="ARBA" id="ARBA00022475"/>
    </source>
</evidence>
<evidence type="ECO:0000256" key="1">
    <source>
        <dbReference type="ARBA" id="ARBA00004651"/>
    </source>
</evidence>
<feature type="transmembrane region" description="Helical" evidence="9">
    <location>
        <begin position="220"/>
        <end position="242"/>
    </location>
</feature>
<dbReference type="Proteomes" id="UP000830835">
    <property type="component" value="Unassembled WGS sequence"/>
</dbReference>
<sequence>MGYSPGSSDFMQFRRDPHLLPFLGLSLLIMGLATPLFLLSGAEPSLDGCDESFYAQMARELLREGHWLGPTFLGEPFFEKPPLLTWSVALSFALHGVNEWAARLPGILSALLSIPLIGWIGRFFLPVRAAVLGMVALPLCYLWVQQGRLVGQDVPLTCLELVGILALVNGLRGHKAWFWLTGLAFGLGLLMKSAMILLSGAALIPYLVQQRRHWLGAAQFWLASLLGVGVFGLWLGLAWQVYGSEALTTLVGKVRDLGAEPFHADATGLYYFWHIPAHGFPWTVLALVGGALLVRQKPGSTLLIWSFPLLLLLLLQIYPTKTPYYTVQLYPWLALLAGVTLDQALQMREQPRLAGILSWGLAAVGLLLLGLGMAVILEVAEVALLQPHGWPLLGIGLLYTLLPVIWSWRRVLHYASGLWMGALLSAGILTLGTIVLRPDFGNFNPALAQMDWEQMLPGSQETVVDIGRSGLPDVCQAQAVAFYTPNPGVWVDDQALVQGEYGSHLWVSPVQAEQVELTSLGLQLLAEVEGWQLMRRLGSTLLDSPEDPPTQPVVPSEQSIGDP</sequence>